<gene>
    <name evidence="1" type="ORF">BV98_003303</name>
</gene>
<dbReference type="RefSeq" id="WP_169802848.1">
    <property type="nucleotide sequence ID" value="NZ_BCZD01000011.1"/>
</dbReference>
<evidence type="ECO:0000313" key="2">
    <source>
        <dbReference type="Proteomes" id="UP000024284"/>
    </source>
</evidence>
<accession>A0A086P685</accession>
<name>A0A086P685_SPHHM</name>
<keyword evidence="2" id="KW-1185">Reference proteome</keyword>
<sequence>MSNDQPRARAVFSTEDFSLLREAVAHYMSEIKDQPASIKFAHLYHRLGRVAPSGKA</sequence>
<comment type="caution">
    <text evidence="1">The sequence shown here is derived from an EMBL/GenBank/DDBJ whole genome shotgun (WGS) entry which is preliminary data.</text>
</comment>
<proteinExistence type="predicted"/>
<dbReference type="AlphaFoldDB" id="A0A086P685"/>
<dbReference type="STRING" id="76947.GCA_002080435_03281"/>
<dbReference type="Proteomes" id="UP000024284">
    <property type="component" value="Unassembled WGS sequence"/>
</dbReference>
<organism evidence="1 2">
    <name type="scientific">Sphingobium herbicidovorans (strain ATCC 700291 / DSM 11019 / CCUG 56400 / KCTC 2939 / LMG 18315 / NBRC 16415 / MH)</name>
    <name type="common">Sphingomonas herbicidovorans</name>
    <dbReference type="NCBI Taxonomy" id="1219045"/>
    <lineage>
        <taxon>Bacteria</taxon>
        <taxon>Pseudomonadati</taxon>
        <taxon>Pseudomonadota</taxon>
        <taxon>Alphaproteobacteria</taxon>
        <taxon>Sphingomonadales</taxon>
        <taxon>Sphingomonadaceae</taxon>
        <taxon>Sphingobium</taxon>
    </lineage>
</organism>
<dbReference type="PATRIC" id="fig|1219045.3.peg.3354"/>
<protein>
    <submittedName>
        <fullName evidence="1">Uncharacterized protein</fullName>
    </submittedName>
</protein>
<dbReference type="EMBL" id="JFZA02000045">
    <property type="protein sequence ID" value="KFG88903.1"/>
    <property type="molecule type" value="Genomic_DNA"/>
</dbReference>
<dbReference type="eggNOG" id="ENOG5031ANM">
    <property type="taxonomic scope" value="Bacteria"/>
</dbReference>
<evidence type="ECO:0000313" key="1">
    <source>
        <dbReference type="EMBL" id="KFG88903.1"/>
    </source>
</evidence>
<reference evidence="1" key="1">
    <citation type="submission" date="2014-08" db="EMBL/GenBank/DDBJ databases">
        <title>Draft genome sequences of Sphingobium herbicidovorans.</title>
        <authorList>
            <person name="Gan H.M."/>
            <person name="Gan H.Y."/>
            <person name="Savka M.A."/>
        </authorList>
    </citation>
    <scope>NUCLEOTIDE SEQUENCE [LARGE SCALE GENOMIC DNA]</scope>
    <source>
        <strain evidence="1">NBRC 16415</strain>
    </source>
</reference>